<evidence type="ECO:0008006" key="4">
    <source>
        <dbReference type="Google" id="ProtNLM"/>
    </source>
</evidence>
<evidence type="ECO:0000256" key="1">
    <source>
        <dbReference type="SAM" id="SignalP"/>
    </source>
</evidence>
<gene>
    <name evidence="2" type="ORF">IPN75_06600</name>
</gene>
<name>A0A9D7QHB3_9RHOO</name>
<comment type="caution">
    <text evidence="2">The sequence shown here is derived from an EMBL/GenBank/DDBJ whole genome shotgun (WGS) entry which is preliminary data.</text>
</comment>
<feature type="signal peptide" evidence="1">
    <location>
        <begin position="1"/>
        <end position="22"/>
    </location>
</feature>
<dbReference type="Proteomes" id="UP000808146">
    <property type="component" value="Unassembled WGS sequence"/>
</dbReference>
<keyword evidence="1" id="KW-0732">Signal</keyword>
<sequence length="167" mass="18506">MLPMRFVAVILALAAAGATAGAAELRPSARLVEADPEAWRAGRCVIYRESNPGVADAAFYVKGRIVAADVQTRRLSLCPQVSGRSIEQYTREEFNRLVLTHPCVSSDNYARDVQLAMIRLCVERWETPFARRAANAGRLYRGMFIDTNLKEGMEIELEADLLGACEE</sequence>
<protein>
    <recommendedName>
        <fullName evidence="4">Nuclease</fullName>
    </recommendedName>
</protein>
<evidence type="ECO:0000313" key="3">
    <source>
        <dbReference type="Proteomes" id="UP000808146"/>
    </source>
</evidence>
<reference evidence="3" key="1">
    <citation type="journal article" date="2021" name="Nat. Commun.">
        <title>Connecting structure to function with the recovery of over 1000 high-quality metagenome-assembled genomes from activated sludge using long-read sequencing.</title>
        <authorList>
            <person name="Singleton C.M."/>
            <person name="Petriglieri F."/>
            <person name="Kristensen J.M."/>
            <person name="Kirkegaard R.H."/>
            <person name="Michaelsen T.Y."/>
            <person name="Andersen M.H."/>
            <person name="Kondrotaite Z."/>
            <person name="Karst S.M."/>
            <person name="Dueholm M.S."/>
            <person name="Nielsen P.H."/>
            <person name="Albertsen M."/>
        </authorList>
    </citation>
    <scope>NUCLEOTIDE SEQUENCE [LARGE SCALE GENOMIC DNA]</scope>
</reference>
<organism evidence="2 3">
    <name type="scientific">Candidatus Dechloromonas phosphorivorans</name>
    <dbReference type="NCBI Taxonomy" id="2899244"/>
    <lineage>
        <taxon>Bacteria</taxon>
        <taxon>Pseudomonadati</taxon>
        <taxon>Pseudomonadota</taxon>
        <taxon>Betaproteobacteria</taxon>
        <taxon>Rhodocyclales</taxon>
        <taxon>Azonexaceae</taxon>
        <taxon>Dechloromonas</taxon>
    </lineage>
</organism>
<proteinExistence type="predicted"/>
<dbReference type="AlphaFoldDB" id="A0A9D7QHB3"/>
<feature type="chain" id="PRO_5038439866" description="Nuclease" evidence="1">
    <location>
        <begin position="23"/>
        <end position="167"/>
    </location>
</feature>
<dbReference type="EMBL" id="JADKBR010000005">
    <property type="protein sequence ID" value="MBK8890076.1"/>
    <property type="molecule type" value="Genomic_DNA"/>
</dbReference>
<evidence type="ECO:0000313" key="2">
    <source>
        <dbReference type="EMBL" id="MBK8890076.1"/>
    </source>
</evidence>
<accession>A0A9D7QHB3</accession>